<dbReference type="InterPro" id="IPR027417">
    <property type="entry name" value="P-loop_NTPase"/>
</dbReference>
<dbReference type="PANTHER" id="PTHR18934:SF136">
    <property type="entry name" value="ATP-DEPENDENT RNA HELICASE DHX35-RELATED"/>
    <property type="match status" value="1"/>
</dbReference>
<keyword evidence="2" id="KW-0067">ATP-binding</keyword>
<evidence type="ECO:0000313" key="4">
    <source>
        <dbReference type="EnsemblMetazoa" id="SCAU001137-PD"/>
    </source>
</evidence>
<dbReference type="Pfam" id="PF04408">
    <property type="entry name" value="WHD_HA2"/>
    <property type="match status" value="1"/>
</dbReference>
<name>A0A1I8NQG5_STOCA</name>
<keyword evidence="5" id="KW-1185">Reference proteome</keyword>
<protein>
    <recommendedName>
        <fullName evidence="3">Helicase-associated domain-containing protein</fullName>
    </recommendedName>
</protein>
<evidence type="ECO:0000256" key="1">
    <source>
        <dbReference type="ARBA" id="ARBA00022741"/>
    </source>
</evidence>
<accession>A0A1I8NQG5</accession>
<dbReference type="InterPro" id="IPR048333">
    <property type="entry name" value="HA2_WH"/>
</dbReference>
<dbReference type="VEuPathDB" id="VectorBase:SCAU001137"/>
<sequence>MNSIDCVSVLPDDGEGRKGIKGNCLNNIVYCLEKYQITILASEYGIGNLDLIQYLEELGWNSKGVIALVESHNHSFASVAEKYCFGKNTVEGSFNVVSLTEEYLLKDLLSDPLLTNIGIIIMNEAQKRNVLTDTILAVVKKIVKKRSTLKLLLVSTSNEAQFFADYFDNHKEKGKGVKSVIVSFEDSFDSKKNNQQDVLYLETPCADYVKKTIQTIISIHMKKPIDGDIIAYMAEEDDINDAMQLLKNIIATEDLTNLNYFKISQMKNDRQTVFIPTAKGKRNVIFTIELLQKSVTQDRINYVIDCGFMCIKWYDPALNRDLRLLVPACKYTSTLRAKWGNKFRMAKVFRLYTKDNYPSLPDRTVVEMRRTQLCFVVLYLKALAVENILRFDFPSPPPAKNMFASLETLYVLGAINESGNLTNPLGYFLSESPFSSNLSRCLFNSSEFACSGEMLTIVCMLQVEPVFIVTNNNMADRHKQIAKRSFEAAEGDLITLLNIYNAFVENAKSKDFCRKYYLNYNHILRAHRLREHLAASLLNKYNIRLNSNKSTTENILRCVTSGYFMNIAYLHHTGSYRTLRCGSDVYIDRDSSVYTLPQPKYLTYCELYDKAKIFMRNISVISEDWLDELAPHYYKRTSK</sequence>
<dbReference type="SUPFAM" id="SSF52540">
    <property type="entry name" value="P-loop containing nucleoside triphosphate hydrolases"/>
    <property type="match status" value="1"/>
</dbReference>
<dbReference type="GO" id="GO:0071013">
    <property type="term" value="C:catalytic step 2 spliceosome"/>
    <property type="evidence" value="ECO:0007669"/>
    <property type="project" value="TreeGrafter"/>
</dbReference>
<dbReference type="InterPro" id="IPR011709">
    <property type="entry name" value="DEAD-box_helicase_OB_fold"/>
</dbReference>
<dbReference type="OrthoDB" id="10253254at2759"/>
<evidence type="ECO:0000259" key="3">
    <source>
        <dbReference type="SMART" id="SM00847"/>
    </source>
</evidence>
<feature type="domain" description="Helicase-associated" evidence="3">
    <location>
        <begin position="404"/>
        <end position="497"/>
    </location>
</feature>
<dbReference type="KEGG" id="scac:106094832"/>
<reference evidence="4" key="1">
    <citation type="submission" date="2020-05" db="UniProtKB">
        <authorList>
            <consortium name="EnsemblMetazoa"/>
        </authorList>
    </citation>
    <scope>IDENTIFICATION</scope>
    <source>
        <strain evidence="4">USDA</strain>
    </source>
</reference>
<dbReference type="GO" id="GO:0005524">
    <property type="term" value="F:ATP binding"/>
    <property type="evidence" value="ECO:0007669"/>
    <property type="project" value="UniProtKB-KW"/>
</dbReference>
<dbReference type="GO" id="GO:0004386">
    <property type="term" value="F:helicase activity"/>
    <property type="evidence" value="ECO:0007669"/>
    <property type="project" value="TreeGrafter"/>
</dbReference>
<dbReference type="Pfam" id="PF07717">
    <property type="entry name" value="OB_NTP_bind"/>
    <property type="match status" value="1"/>
</dbReference>
<organism evidence="4 5">
    <name type="scientific">Stomoxys calcitrans</name>
    <name type="common">Stable fly</name>
    <name type="synonym">Conops calcitrans</name>
    <dbReference type="NCBI Taxonomy" id="35570"/>
    <lineage>
        <taxon>Eukaryota</taxon>
        <taxon>Metazoa</taxon>
        <taxon>Ecdysozoa</taxon>
        <taxon>Arthropoda</taxon>
        <taxon>Hexapoda</taxon>
        <taxon>Insecta</taxon>
        <taxon>Pterygota</taxon>
        <taxon>Neoptera</taxon>
        <taxon>Endopterygota</taxon>
        <taxon>Diptera</taxon>
        <taxon>Brachycera</taxon>
        <taxon>Muscomorpha</taxon>
        <taxon>Muscoidea</taxon>
        <taxon>Muscidae</taxon>
        <taxon>Stomoxys</taxon>
    </lineage>
</organism>
<dbReference type="SMART" id="SM00847">
    <property type="entry name" value="HA2"/>
    <property type="match status" value="1"/>
</dbReference>
<evidence type="ECO:0000313" key="5">
    <source>
        <dbReference type="Proteomes" id="UP000095300"/>
    </source>
</evidence>
<dbReference type="Proteomes" id="UP000095300">
    <property type="component" value="Unassembled WGS sequence"/>
</dbReference>
<dbReference type="STRING" id="35570.A0A1I8NQG5"/>
<dbReference type="GO" id="GO:0003723">
    <property type="term" value="F:RNA binding"/>
    <property type="evidence" value="ECO:0007669"/>
    <property type="project" value="TreeGrafter"/>
</dbReference>
<dbReference type="PANTHER" id="PTHR18934">
    <property type="entry name" value="ATP-DEPENDENT RNA HELICASE"/>
    <property type="match status" value="1"/>
</dbReference>
<evidence type="ECO:0000256" key="2">
    <source>
        <dbReference type="ARBA" id="ARBA00022840"/>
    </source>
</evidence>
<dbReference type="InterPro" id="IPR007502">
    <property type="entry name" value="Helicase-assoc_dom"/>
</dbReference>
<gene>
    <name evidence="4" type="primary">106094832</name>
</gene>
<keyword evidence="1" id="KW-0547">Nucleotide-binding</keyword>
<dbReference type="EnsemblMetazoa" id="SCAU001137-RD">
    <property type="protein sequence ID" value="SCAU001137-PD"/>
    <property type="gene ID" value="SCAU001137"/>
</dbReference>
<proteinExistence type="predicted"/>
<dbReference type="Gene3D" id="1.20.120.1080">
    <property type="match status" value="1"/>
</dbReference>
<dbReference type="Pfam" id="PF21010">
    <property type="entry name" value="HA2_C"/>
    <property type="match status" value="1"/>
</dbReference>
<dbReference type="AlphaFoldDB" id="A0A1I8NQG5"/>
<dbReference type="Gene3D" id="3.40.50.300">
    <property type="entry name" value="P-loop containing nucleotide triphosphate hydrolases"/>
    <property type="match status" value="2"/>
</dbReference>